<dbReference type="Gene3D" id="3.30.300.30">
    <property type="match status" value="1"/>
</dbReference>
<keyword evidence="4" id="KW-1133">Transmembrane helix</keyword>
<dbReference type="SUPFAM" id="SSF47336">
    <property type="entry name" value="ACP-like"/>
    <property type="match status" value="1"/>
</dbReference>
<keyword evidence="4" id="KW-0812">Transmembrane</keyword>
<evidence type="ECO:0000256" key="4">
    <source>
        <dbReference type="SAM" id="Phobius"/>
    </source>
</evidence>
<feature type="transmembrane region" description="Helical" evidence="4">
    <location>
        <begin position="881"/>
        <end position="903"/>
    </location>
</feature>
<dbReference type="EMBL" id="AP027080">
    <property type="protein sequence ID" value="BDU73925.1"/>
    <property type="molecule type" value="Genomic_DNA"/>
</dbReference>
<dbReference type="CDD" id="cd05930">
    <property type="entry name" value="A_NRPS"/>
    <property type="match status" value="1"/>
</dbReference>
<protein>
    <submittedName>
        <fullName evidence="6">Peptide synthetase</fullName>
    </submittedName>
</protein>
<evidence type="ECO:0000256" key="3">
    <source>
        <dbReference type="SAM" id="MobiDB-lite"/>
    </source>
</evidence>
<dbReference type="InterPro" id="IPR001451">
    <property type="entry name" value="Hexapep"/>
</dbReference>
<evidence type="ECO:0000256" key="1">
    <source>
        <dbReference type="ARBA" id="ARBA00022450"/>
    </source>
</evidence>
<evidence type="ECO:0000313" key="6">
    <source>
        <dbReference type="EMBL" id="BDU73925.1"/>
    </source>
</evidence>
<dbReference type="KEGG" id="msil:METEAL_30990"/>
<dbReference type="PANTHER" id="PTHR45527:SF1">
    <property type="entry name" value="FATTY ACID SYNTHASE"/>
    <property type="match status" value="1"/>
</dbReference>
<feature type="transmembrane region" description="Helical" evidence="4">
    <location>
        <begin position="839"/>
        <end position="861"/>
    </location>
</feature>
<dbReference type="InterPro" id="IPR045851">
    <property type="entry name" value="AMP-bd_C_sf"/>
</dbReference>
<dbReference type="Pfam" id="PF14602">
    <property type="entry name" value="Hexapep_2"/>
    <property type="match status" value="2"/>
</dbReference>
<dbReference type="PANTHER" id="PTHR45527">
    <property type="entry name" value="NONRIBOSOMAL PEPTIDE SYNTHETASE"/>
    <property type="match status" value="1"/>
</dbReference>
<keyword evidence="7" id="KW-1185">Reference proteome</keyword>
<dbReference type="FunFam" id="3.40.50.980:FF:000001">
    <property type="entry name" value="Non-ribosomal peptide synthetase"/>
    <property type="match status" value="1"/>
</dbReference>
<organism evidence="6 7">
    <name type="scientific">Mesoterricola silvestris</name>
    <dbReference type="NCBI Taxonomy" id="2927979"/>
    <lineage>
        <taxon>Bacteria</taxon>
        <taxon>Pseudomonadati</taxon>
        <taxon>Acidobacteriota</taxon>
        <taxon>Holophagae</taxon>
        <taxon>Holophagales</taxon>
        <taxon>Holophagaceae</taxon>
        <taxon>Mesoterricola</taxon>
    </lineage>
</organism>
<keyword evidence="1" id="KW-0596">Phosphopantetheine</keyword>
<dbReference type="InterPro" id="IPR009081">
    <property type="entry name" value="PP-bd_ACP"/>
</dbReference>
<dbReference type="Pfam" id="PF00550">
    <property type="entry name" value="PP-binding"/>
    <property type="match status" value="1"/>
</dbReference>
<dbReference type="SUPFAM" id="SSF51161">
    <property type="entry name" value="Trimeric LpxA-like enzymes"/>
    <property type="match status" value="3"/>
</dbReference>
<dbReference type="InterPro" id="IPR011004">
    <property type="entry name" value="Trimer_LpxA-like_sf"/>
</dbReference>
<accession>A0AA48KAB1</accession>
<dbReference type="GO" id="GO:0044550">
    <property type="term" value="P:secondary metabolite biosynthetic process"/>
    <property type="evidence" value="ECO:0007669"/>
    <property type="project" value="TreeGrafter"/>
</dbReference>
<name>A0AA48KAB1_9BACT</name>
<dbReference type="InterPro" id="IPR042099">
    <property type="entry name" value="ANL_N_sf"/>
</dbReference>
<dbReference type="Gene3D" id="3.40.50.1820">
    <property type="entry name" value="alpha/beta hydrolase"/>
    <property type="match status" value="1"/>
</dbReference>
<keyword evidence="4" id="KW-0472">Membrane</keyword>
<dbReference type="Proteomes" id="UP001238179">
    <property type="component" value="Chromosome"/>
</dbReference>
<dbReference type="GO" id="GO:0043041">
    <property type="term" value="P:amino acid activation for nonribosomal peptide biosynthetic process"/>
    <property type="evidence" value="ECO:0007669"/>
    <property type="project" value="TreeGrafter"/>
</dbReference>
<feature type="region of interest" description="Disordered" evidence="3">
    <location>
        <begin position="489"/>
        <end position="514"/>
    </location>
</feature>
<evidence type="ECO:0000313" key="7">
    <source>
        <dbReference type="Proteomes" id="UP001238179"/>
    </source>
</evidence>
<dbReference type="FunFam" id="3.40.50.12780:FF:000012">
    <property type="entry name" value="Non-ribosomal peptide synthetase"/>
    <property type="match status" value="1"/>
</dbReference>
<dbReference type="NCBIfam" id="TIGR01733">
    <property type="entry name" value="AA-adenyl-dom"/>
    <property type="match status" value="1"/>
</dbReference>
<feature type="transmembrane region" description="Helical" evidence="4">
    <location>
        <begin position="646"/>
        <end position="672"/>
    </location>
</feature>
<feature type="transmembrane region" description="Helical" evidence="4">
    <location>
        <begin position="1123"/>
        <end position="1144"/>
    </location>
</feature>
<feature type="compositionally biased region" description="Basic and acidic residues" evidence="3">
    <location>
        <begin position="502"/>
        <end position="514"/>
    </location>
</feature>
<proteinExistence type="predicted"/>
<dbReference type="InterPro" id="IPR012728">
    <property type="entry name" value="Pls/PosA_C"/>
</dbReference>
<feature type="transmembrane region" description="Helical" evidence="4">
    <location>
        <begin position="1090"/>
        <end position="1111"/>
    </location>
</feature>
<dbReference type="PROSITE" id="PS50075">
    <property type="entry name" value="CARRIER"/>
    <property type="match status" value="1"/>
</dbReference>
<feature type="domain" description="Carrier" evidence="5">
    <location>
        <begin position="509"/>
        <end position="586"/>
    </location>
</feature>
<dbReference type="InterPro" id="IPR036736">
    <property type="entry name" value="ACP-like_sf"/>
</dbReference>
<dbReference type="InterPro" id="IPR010071">
    <property type="entry name" value="AA_adenyl_dom"/>
</dbReference>
<dbReference type="NCBIfam" id="TIGR02353">
    <property type="entry name" value="NRPS_term_dom"/>
    <property type="match status" value="1"/>
</dbReference>
<dbReference type="InterPro" id="IPR025110">
    <property type="entry name" value="AMP-bd_C"/>
</dbReference>
<dbReference type="Gene3D" id="3.40.50.12780">
    <property type="entry name" value="N-terminal domain of ligase-like"/>
    <property type="match status" value="1"/>
</dbReference>
<reference evidence="7" key="1">
    <citation type="journal article" date="2023" name="Int. J. Syst. Evol. Microbiol.">
        <title>Mesoterricola silvestris gen. nov., sp. nov., Mesoterricola sediminis sp. nov., Geothrix oryzae sp. nov., Geothrix edaphica sp. nov., Geothrix rubra sp. nov., and Geothrix limicola sp. nov., six novel members of Acidobacteriota isolated from soils.</title>
        <authorList>
            <person name="Itoh H."/>
            <person name="Sugisawa Y."/>
            <person name="Mise K."/>
            <person name="Xu Z."/>
            <person name="Kuniyasu M."/>
            <person name="Ushijima N."/>
            <person name="Kawano K."/>
            <person name="Kobayashi E."/>
            <person name="Shiratori Y."/>
            <person name="Masuda Y."/>
            <person name="Senoo K."/>
        </authorList>
    </citation>
    <scope>NUCLEOTIDE SEQUENCE [LARGE SCALE GENOMIC DNA]</scope>
    <source>
        <strain evidence="7">W79</strain>
    </source>
</reference>
<dbReference type="GO" id="GO:0031177">
    <property type="term" value="F:phosphopantetheine binding"/>
    <property type="evidence" value="ECO:0007669"/>
    <property type="project" value="TreeGrafter"/>
</dbReference>
<dbReference type="InterPro" id="IPR000873">
    <property type="entry name" value="AMP-dep_synth/lig_dom"/>
</dbReference>
<dbReference type="Gene3D" id="2.160.10.10">
    <property type="entry name" value="Hexapeptide repeat proteins"/>
    <property type="match status" value="2"/>
</dbReference>
<evidence type="ECO:0000256" key="2">
    <source>
        <dbReference type="ARBA" id="ARBA00022553"/>
    </source>
</evidence>
<keyword evidence="2" id="KW-0597">Phosphoprotein</keyword>
<dbReference type="Pfam" id="PF13193">
    <property type="entry name" value="AMP-binding_C"/>
    <property type="match status" value="1"/>
</dbReference>
<dbReference type="SUPFAM" id="SSF56801">
    <property type="entry name" value="Acetyl-CoA synthetase-like"/>
    <property type="match status" value="1"/>
</dbReference>
<dbReference type="GO" id="GO:0005737">
    <property type="term" value="C:cytoplasm"/>
    <property type="evidence" value="ECO:0007669"/>
    <property type="project" value="TreeGrafter"/>
</dbReference>
<dbReference type="InterPro" id="IPR029058">
    <property type="entry name" value="AB_hydrolase_fold"/>
</dbReference>
<dbReference type="Pfam" id="PF00501">
    <property type="entry name" value="AMP-binding"/>
    <property type="match status" value="1"/>
</dbReference>
<dbReference type="RefSeq" id="WP_316412591.1">
    <property type="nucleotide sequence ID" value="NZ_AP027080.1"/>
</dbReference>
<dbReference type="InterPro" id="IPR006162">
    <property type="entry name" value="Ppantetheine_attach_site"/>
</dbReference>
<gene>
    <name evidence="6" type="ORF">METEAL_30990</name>
</gene>
<evidence type="ECO:0000259" key="5">
    <source>
        <dbReference type="PROSITE" id="PS50075"/>
    </source>
</evidence>
<sequence>MQTLPTPAAPDVVRGELLAGLFEATADRYGNRTALEFEGRSLTYGELDARANRLARLLQERGAGPGVYVGLFLPRGLDALVALLAILKAGAAYVPLDPDTPPDRVRAILQDSSARLLVSSLGLAAPVAGGPWTPVLLEEEAAALEALSPARPPCRARPGDPCYAIFTSGSTGRPKGVAVAHRSVCNLVRAEGGIFGVNDGDRVFQGFSLAFDASVEEIWLAWHAGAALVAGGAAVVKNGPALPAWLRERGITVLSTVPTLLGTFDEDVPGLRLLILGGEACPQDLVRRWAPSRRMVNTYGPTEACVIATWTDLAPDRPVTIGRAIPNLRTYVLDPDLAPASEGELCLSGIGLALGYLGRPDLTAERFPANPYADGPHTERLYRTGDKVRVDAAGDLEFLGRLDDQVKLRGFRVELGEIEAALRAQAGVQGAAAAVRSEGGPDQLVGYVAPGPADEDALRAALRRTLPSYMIPARIVALEALPVLPSGKLDRKALPAPPPRAAADRTPEAPSSPRERALAEAWARLFHLEAVGLDQDFFTDLGGHSLLAALMVSELRRTGAFLGLSVPDVYACPTVRLLAKEMDARNPAPQAPAPVTAPRPRWVRWLCQGAQAAGLYPLLGYFGLQWLAPYLTYSWLIDHDFDRAPALAAAAGVILVLNPAMFLLSIAAKWILLGRVRPGIHPLWGSYHLRWWLATRIQAATPTGYLVGTPWMRAYLRLMGARVGPHTHFATDCMRGFDLLSVGADTCIGVDARLEAYVIENGALRLGPITVGSRCCVGARAVLAPGTVMEDGAELGDLSMLPEGARIPAEKHWVGSPALPLPGPDRSGLAPSRPGRARIAAMAVAQGLAAFLVPVVFLASILPGMMLLNELWIDIPGYFGYLWAVPLAAISYVVLLSLIIVGVKRAAIGRVKAGTYDLTSFYYLRKWFVDQLMEISLDLLGPLYATLYLNPWFRALGATIGRRAEISTAGAATPDLLEIGEETFIADAASLGTPRFDLGRVTLAPTRVGRRAFVGNSSAVPGGTSLGDLALVGVLSVPPLDPAEAARVDASWLGSPAIFLPRRHHAEGFGEDRTFTPSRRLVALRLGIEFFRVTLPAMAYALLTCLMLTTLTVLEERIGLGRAILLFPLLYFAAGVAASIFTVAMKWVLIGRYRPCEKPLWCGFVWRTELVSSLHENLAASWLLNLCQGTALLPAYFRLLGARVGRGVHMETIWMTEFDLVRIGDGVCLGPDCTLQTHLFEDRVMKMSTVDLGEGCSVGTDAVVLYGTRLEPGSHLGDLSLLMKGETLPEGTRWHGSPARRLP</sequence>
<dbReference type="PROSITE" id="PS00012">
    <property type="entry name" value="PHOSPHOPANTETHEINE"/>
    <property type="match status" value="1"/>
</dbReference>